<reference evidence="10" key="1">
    <citation type="journal article" date="2019" name="Int. J. Syst. Evol. Microbiol.">
        <title>The Global Catalogue of Microorganisms (GCM) 10K type strain sequencing project: providing services to taxonomists for standard genome sequencing and annotation.</title>
        <authorList>
            <consortium name="The Broad Institute Genomics Platform"/>
            <consortium name="The Broad Institute Genome Sequencing Center for Infectious Disease"/>
            <person name="Wu L."/>
            <person name="Ma J."/>
        </authorList>
    </citation>
    <scope>NUCLEOTIDE SEQUENCE [LARGE SCALE GENOMIC DNA]</scope>
    <source>
        <strain evidence="10">CCUG 54950</strain>
    </source>
</reference>
<keyword evidence="4 8" id="KW-0812">Transmembrane</keyword>
<feature type="transmembrane region" description="Helical" evidence="8">
    <location>
        <begin position="136"/>
        <end position="162"/>
    </location>
</feature>
<evidence type="ECO:0000256" key="3">
    <source>
        <dbReference type="ARBA" id="ARBA00022670"/>
    </source>
</evidence>
<feature type="transmembrane region" description="Helical" evidence="8">
    <location>
        <begin position="38"/>
        <end position="68"/>
    </location>
</feature>
<dbReference type="Proteomes" id="UP001597233">
    <property type="component" value="Unassembled WGS sequence"/>
</dbReference>
<name>A0ABW4RKR4_9BACL</name>
<proteinExistence type="predicted"/>
<keyword evidence="7 8" id="KW-0472">Membrane</keyword>
<protein>
    <submittedName>
        <fullName evidence="9">Accessory gene regulator ArgB-like protein</fullName>
    </submittedName>
</protein>
<evidence type="ECO:0000313" key="9">
    <source>
        <dbReference type="EMBL" id="MFD1886846.1"/>
    </source>
</evidence>
<comment type="caution">
    <text evidence="9">The sequence shown here is derived from an EMBL/GenBank/DDBJ whole genome shotgun (WGS) entry which is preliminary data.</text>
</comment>
<keyword evidence="2" id="KW-0673">Quorum sensing</keyword>
<keyword evidence="3" id="KW-0645">Protease</keyword>
<sequence length="172" mass="18644">MIDQLALKAATYIKNQAPADHPTSIAVLKHALAILINMAMIIFVVIVITSMLGTLKLAVISMTCFAVLRQITGGYHLKSGIQCVVVSSLLFIVLPLVAIPDSIIIYFTLISMLLCVIFAPSDIAKQSRIPAKFYPLLKALGVIVVASNLLIGSDIVALSFLAQTLLLIKWRR</sequence>
<keyword evidence="1" id="KW-1003">Cell membrane</keyword>
<keyword evidence="5" id="KW-0378">Hydrolase</keyword>
<dbReference type="RefSeq" id="WP_347326779.1">
    <property type="nucleotide sequence ID" value="NZ_JBCGUH010000015.1"/>
</dbReference>
<evidence type="ECO:0000256" key="5">
    <source>
        <dbReference type="ARBA" id="ARBA00022801"/>
    </source>
</evidence>
<organism evidence="9 10">
    <name type="scientific">Paenibacillus wenxiniae</name>
    <dbReference type="NCBI Taxonomy" id="1636843"/>
    <lineage>
        <taxon>Bacteria</taxon>
        <taxon>Bacillati</taxon>
        <taxon>Bacillota</taxon>
        <taxon>Bacilli</taxon>
        <taxon>Bacillales</taxon>
        <taxon>Paenibacillaceae</taxon>
        <taxon>Paenibacillus</taxon>
    </lineage>
</organism>
<feature type="transmembrane region" description="Helical" evidence="8">
    <location>
        <begin position="103"/>
        <end position="124"/>
    </location>
</feature>
<feature type="transmembrane region" description="Helical" evidence="8">
    <location>
        <begin position="80"/>
        <end position="97"/>
    </location>
</feature>
<evidence type="ECO:0000256" key="7">
    <source>
        <dbReference type="ARBA" id="ARBA00023136"/>
    </source>
</evidence>
<evidence type="ECO:0000256" key="8">
    <source>
        <dbReference type="SAM" id="Phobius"/>
    </source>
</evidence>
<keyword evidence="6 8" id="KW-1133">Transmembrane helix</keyword>
<accession>A0ABW4RKR4</accession>
<evidence type="ECO:0000313" key="10">
    <source>
        <dbReference type="Proteomes" id="UP001597233"/>
    </source>
</evidence>
<gene>
    <name evidence="9" type="ORF">ACFSC9_15115</name>
</gene>
<evidence type="ECO:0000256" key="2">
    <source>
        <dbReference type="ARBA" id="ARBA00022654"/>
    </source>
</evidence>
<keyword evidence="10" id="KW-1185">Reference proteome</keyword>
<dbReference type="Pfam" id="PF04647">
    <property type="entry name" value="AgrB"/>
    <property type="match status" value="1"/>
</dbReference>
<evidence type="ECO:0000256" key="4">
    <source>
        <dbReference type="ARBA" id="ARBA00022692"/>
    </source>
</evidence>
<dbReference type="InterPro" id="IPR006741">
    <property type="entry name" value="AgrB"/>
</dbReference>
<evidence type="ECO:0000256" key="1">
    <source>
        <dbReference type="ARBA" id="ARBA00022475"/>
    </source>
</evidence>
<dbReference type="SMART" id="SM00793">
    <property type="entry name" value="AgrB"/>
    <property type="match status" value="1"/>
</dbReference>
<evidence type="ECO:0000256" key="6">
    <source>
        <dbReference type="ARBA" id="ARBA00022989"/>
    </source>
</evidence>
<dbReference type="EMBL" id="JBHUEH010000021">
    <property type="protein sequence ID" value="MFD1886846.1"/>
    <property type="molecule type" value="Genomic_DNA"/>
</dbReference>